<proteinExistence type="inferred from homology"/>
<feature type="domain" description="Rhodopsin" evidence="8">
    <location>
        <begin position="74"/>
        <end position="319"/>
    </location>
</feature>
<dbReference type="EMBL" id="JARVKF010000436">
    <property type="protein sequence ID" value="KAK9413646.1"/>
    <property type="molecule type" value="Genomic_DNA"/>
</dbReference>
<dbReference type="PANTHER" id="PTHR33048:SF105">
    <property type="match status" value="1"/>
</dbReference>
<dbReference type="PANTHER" id="PTHR33048">
    <property type="entry name" value="PTH11-LIKE INTEGRAL MEMBRANE PROTEIN (AFU_ORTHOLOGUE AFUA_5G11245)"/>
    <property type="match status" value="1"/>
</dbReference>
<evidence type="ECO:0000256" key="1">
    <source>
        <dbReference type="ARBA" id="ARBA00004141"/>
    </source>
</evidence>
<feature type="region of interest" description="Disordered" evidence="6">
    <location>
        <begin position="352"/>
        <end position="372"/>
    </location>
</feature>
<sequence>MHSPEHTTVSEHADICQPQISRYVDYPHSSSRIEQMSVIAVTDQAQESAAAATRAFNIELWMLYAVGILVTVLRTYAQWKTVGFRNLHVDDYLVWVAASALAYSIGASAHGLANNGLTDEQRLALSVNDPEYDMRVLGSKIQVAGWACYSVLIGLLKLSMLTFYIRLTDGLSRRYRMPIWVGFGLVGVTIVTSVLAIMLSCLPFEKYWQIYPDPGNACEAAVSKPIIWTTFSSNVVTDLYLIAIPLPLLWESKLRLSNKIVASIVLGAGILVLVCATLKTIFVFEDSANGASLAGEWGSREAFVAVVTTNLPLIFSLVKSWLKPLFGNLLGSSGRTPHYTAPSGFRTIGGGGGGSHRPGFSKRGASSKTPVATNISMTGSEEQIVSDVKMQTLSPETSNLPEKAPEGAIIVSNKVQVSYEDRSQKEENLQYIQDSWRPAGL</sequence>
<dbReference type="Pfam" id="PF20684">
    <property type="entry name" value="Fung_rhodopsin"/>
    <property type="match status" value="1"/>
</dbReference>
<feature type="transmembrane region" description="Helical" evidence="7">
    <location>
        <begin position="143"/>
        <end position="165"/>
    </location>
</feature>
<feature type="transmembrane region" description="Helical" evidence="7">
    <location>
        <begin position="61"/>
        <end position="79"/>
    </location>
</feature>
<evidence type="ECO:0000256" key="2">
    <source>
        <dbReference type="ARBA" id="ARBA00022692"/>
    </source>
</evidence>
<feature type="transmembrane region" description="Helical" evidence="7">
    <location>
        <begin position="91"/>
        <end position="113"/>
    </location>
</feature>
<comment type="caution">
    <text evidence="9">The sequence shown here is derived from an EMBL/GenBank/DDBJ whole genome shotgun (WGS) entry which is preliminary data.</text>
</comment>
<gene>
    <name evidence="9" type="ORF">SUNI508_11727</name>
</gene>
<keyword evidence="3 7" id="KW-1133">Transmembrane helix</keyword>
<name>A0ABR2UGP0_9PEZI</name>
<evidence type="ECO:0000256" key="4">
    <source>
        <dbReference type="ARBA" id="ARBA00023136"/>
    </source>
</evidence>
<evidence type="ECO:0000256" key="5">
    <source>
        <dbReference type="ARBA" id="ARBA00038359"/>
    </source>
</evidence>
<protein>
    <recommendedName>
        <fullName evidence="8">Rhodopsin domain-containing protein</fullName>
    </recommendedName>
</protein>
<comment type="similarity">
    <text evidence="5">Belongs to the SAT4 family.</text>
</comment>
<organism evidence="9 10">
    <name type="scientific">Seiridium unicorne</name>
    <dbReference type="NCBI Taxonomy" id="138068"/>
    <lineage>
        <taxon>Eukaryota</taxon>
        <taxon>Fungi</taxon>
        <taxon>Dikarya</taxon>
        <taxon>Ascomycota</taxon>
        <taxon>Pezizomycotina</taxon>
        <taxon>Sordariomycetes</taxon>
        <taxon>Xylariomycetidae</taxon>
        <taxon>Amphisphaeriales</taxon>
        <taxon>Sporocadaceae</taxon>
        <taxon>Seiridium</taxon>
    </lineage>
</organism>
<reference evidence="9 10" key="1">
    <citation type="journal article" date="2024" name="J. Plant Pathol.">
        <title>Sequence and assembly of the genome of Seiridium unicorne, isolate CBS 538.82, causal agent of cypress canker disease.</title>
        <authorList>
            <person name="Scali E."/>
            <person name="Rocca G.D."/>
            <person name="Danti R."/>
            <person name="Garbelotto M."/>
            <person name="Barberini S."/>
            <person name="Baroncelli R."/>
            <person name="Emiliani G."/>
        </authorList>
    </citation>
    <scope>NUCLEOTIDE SEQUENCE [LARGE SCALE GENOMIC DNA]</scope>
    <source>
        <strain evidence="9 10">BM-138-508</strain>
    </source>
</reference>
<dbReference type="InterPro" id="IPR052337">
    <property type="entry name" value="SAT4-like"/>
</dbReference>
<evidence type="ECO:0000256" key="6">
    <source>
        <dbReference type="SAM" id="MobiDB-lite"/>
    </source>
</evidence>
<evidence type="ECO:0000313" key="9">
    <source>
        <dbReference type="EMBL" id="KAK9413646.1"/>
    </source>
</evidence>
<dbReference type="InterPro" id="IPR049326">
    <property type="entry name" value="Rhodopsin_dom_fungi"/>
</dbReference>
<dbReference type="Proteomes" id="UP001408356">
    <property type="component" value="Unassembled WGS sequence"/>
</dbReference>
<feature type="transmembrane region" description="Helical" evidence="7">
    <location>
        <begin position="177"/>
        <end position="199"/>
    </location>
</feature>
<feature type="transmembrane region" description="Helical" evidence="7">
    <location>
        <begin position="260"/>
        <end position="282"/>
    </location>
</feature>
<evidence type="ECO:0000313" key="10">
    <source>
        <dbReference type="Proteomes" id="UP001408356"/>
    </source>
</evidence>
<keyword evidence="10" id="KW-1185">Reference proteome</keyword>
<evidence type="ECO:0000256" key="3">
    <source>
        <dbReference type="ARBA" id="ARBA00022989"/>
    </source>
</evidence>
<keyword evidence="2 7" id="KW-0812">Transmembrane</keyword>
<keyword evidence="4 7" id="KW-0472">Membrane</keyword>
<accession>A0ABR2UGP0</accession>
<evidence type="ECO:0000259" key="8">
    <source>
        <dbReference type="Pfam" id="PF20684"/>
    </source>
</evidence>
<evidence type="ECO:0000256" key="7">
    <source>
        <dbReference type="SAM" id="Phobius"/>
    </source>
</evidence>
<comment type="subcellular location">
    <subcellularLocation>
        <location evidence="1">Membrane</location>
        <topology evidence="1">Multi-pass membrane protein</topology>
    </subcellularLocation>
</comment>